<dbReference type="PANTHER" id="PTHR19991:SF2">
    <property type="entry name" value="GH08893P"/>
    <property type="match status" value="1"/>
</dbReference>
<dbReference type="SUPFAM" id="SSF52833">
    <property type="entry name" value="Thioredoxin-like"/>
    <property type="match status" value="2"/>
</dbReference>
<evidence type="ECO:0000313" key="4">
    <source>
        <dbReference type="Proteomes" id="UP001208570"/>
    </source>
</evidence>
<evidence type="ECO:0000256" key="2">
    <source>
        <dbReference type="SAM" id="SignalP"/>
    </source>
</evidence>
<keyword evidence="1" id="KW-0472">Membrane</keyword>
<organism evidence="3 4">
    <name type="scientific">Paralvinella palmiformis</name>
    <dbReference type="NCBI Taxonomy" id="53620"/>
    <lineage>
        <taxon>Eukaryota</taxon>
        <taxon>Metazoa</taxon>
        <taxon>Spiralia</taxon>
        <taxon>Lophotrochozoa</taxon>
        <taxon>Annelida</taxon>
        <taxon>Polychaeta</taxon>
        <taxon>Sedentaria</taxon>
        <taxon>Canalipalpata</taxon>
        <taxon>Terebellida</taxon>
        <taxon>Terebelliformia</taxon>
        <taxon>Alvinellidae</taxon>
        <taxon>Paralvinella</taxon>
    </lineage>
</organism>
<feature type="chain" id="PRO_5042132637" description="Thioredoxin domain-containing protein" evidence="2">
    <location>
        <begin position="24"/>
        <end position="267"/>
    </location>
</feature>
<dbReference type="Gene3D" id="3.40.30.10">
    <property type="entry name" value="Glutaredoxin"/>
    <property type="match status" value="1"/>
</dbReference>
<protein>
    <recommendedName>
        <fullName evidence="5">Thioredoxin domain-containing protein</fullName>
    </recommendedName>
</protein>
<evidence type="ECO:0000256" key="1">
    <source>
        <dbReference type="SAM" id="Phobius"/>
    </source>
</evidence>
<evidence type="ECO:0000313" key="3">
    <source>
        <dbReference type="EMBL" id="KAK2154997.1"/>
    </source>
</evidence>
<dbReference type="Proteomes" id="UP001208570">
    <property type="component" value="Unassembled WGS sequence"/>
</dbReference>
<keyword evidence="1" id="KW-0812">Transmembrane</keyword>
<keyword evidence="1" id="KW-1133">Transmembrane helix</keyword>
<feature type="signal peptide" evidence="2">
    <location>
        <begin position="1"/>
        <end position="23"/>
    </location>
</feature>
<name>A0AAD9JLQ2_9ANNE</name>
<dbReference type="AlphaFoldDB" id="A0AAD9JLQ2"/>
<dbReference type="PANTHER" id="PTHR19991">
    <property type="entry name" value="L 2 01289"/>
    <property type="match status" value="1"/>
</dbReference>
<dbReference type="InterPro" id="IPR036249">
    <property type="entry name" value="Thioredoxin-like_sf"/>
</dbReference>
<reference evidence="3" key="1">
    <citation type="journal article" date="2023" name="Mol. Biol. Evol.">
        <title>Third-Generation Sequencing Reveals the Adaptive Role of the Epigenome in Three Deep-Sea Polychaetes.</title>
        <authorList>
            <person name="Perez M."/>
            <person name="Aroh O."/>
            <person name="Sun Y."/>
            <person name="Lan Y."/>
            <person name="Juniper S.K."/>
            <person name="Young C.R."/>
            <person name="Angers B."/>
            <person name="Qian P.Y."/>
        </authorList>
    </citation>
    <scope>NUCLEOTIDE SEQUENCE</scope>
    <source>
        <strain evidence="3">P08H-3</strain>
    </source>
</reference>
<dbReference type="EMBL" id="JAODUP010000251">
    <property type="protein sequence ID" value="KAK2154997.1"/>
    <property type="molecule type" value="Genomic_DNA"/>
</dbReference>
<keyword evidence="2" id="KW-0732">Signal</keyword>
<accession>A0AAD9JLQ2</accession>
<gene>
    <name evidence="3" type="ORF">LSH36_251g00060</name>
</gene>
<sequence>MMLLAEISALFTLFLCCVSLVESQVGVQKDLALQDIESKIANLDFFLVVFCKDDNEEECDDLVEEINDLFRESSQSFPGLEAALVNDPILMKKYGVEFFPVLVLFKKSDPYFYTDTQVDSASIYLWLEQHRHSNVLTLNDKNFEHDTQATTGSTTGDWFIMFYENHCCHLLSVWESVAGCLSHGQMYIYKGDPTKLETLASFARSDYKNVDALVIPPEPASGFSVLDQIQMDSVVAKIVLIGAVSLLGLIVIIIIISKRRQQRRKFD</sequence>
<proteinExistence type="predicted"/>
<keyword evidence="4" id="KW-1185">Reference proteome</keyword>
<comment type="caution">
    <text evidence="3">The sequence shown here is derived from an EMBL/GenBank/DDBJ whole genome shotgun (WGS) entry which is preliminary data.</text>
</comment>
<feature type="transmembrane region" description="Helical" evidence="1">
    <location>
        <begin position="234"/>
        <end position="256"/>
    </location>
</feature>
<evidence type="ECO:0008006" key="5">
    <source>
        <dbReference type="Google" id="ProtNLM"/>
    </source>
</evidence>